<dbReference type="EC" id="3.6.3.-" evidence="12"/>
<feature type="domain" description="ABC transmembrane type-1" evidence="11">
    <location>
        <begin position="20"/>
        <end position="398"/>
    </location>
</feature>
<comment type="subcellular location">
    <subcellularLocation>
        <location evidence="1">Cell membrane</location>
        <topology evidence="1">Multi-pass membrane protein</topology>
    </subcellularLocation>
</comment>
<keyword evidence="4 9" id="KW-0812">Transmembrane</keyword>
<dbReference type="PROSITE" id="PS00211">
    <property type="entry name" value="ABC_TRANSPORTER_1"/>
    <property type="match status" value="1"/>
</dbReference>
<dbReference type="InterPro" id="IPR039421">
    <property type="entry name" value="Type_1_exporter"/>
</dbReference>
<dbReference type="Proteomes" id="UP000005707">
    <property type="component" value="Unassembled WGS sequence"/>
</dbReference>
<evidence type="ECO:0000256" key="6">
    <source>
        <dbReference type="ARBA" id="ARBA00022840"/>
    </source>
</evidence>
<evidence type="ECO:0000256" key="7">
    <source>
        <dbReference type="ARBA" id="ARBA00022989"/>
    </source>
</evidence>
<dbReference type="PANTHER" id="PTHR24221:SF430">
    <property type="entry name" value="MULTIDRUG RESISTANCE ABC TRANSPORTER ATP-BINDING_PERMEASE PROTEIN YHEH-RELATED"/>
    <property type="match status" value="1"/>
</dbReference>
<dbReference type="SUPFAM" id="SSF52540">
    <property type="entry name" value="P-loop containing nucleoside triphosphate hydrolases"/>
    <property type="match status" value="1"/>
</dbReference>
<evidence type="ECO:0000256" key="3">
    <source>
        <dbReference type="ARBA" id="ARBA00022448"/>
    </source>
</evidence>
<dbReference type="SMART" id="SM00382">
    <property type="entry name" value="AAA"/>
    <property type="match status" value="1"/>
</dbReference>
<dbReference type="GO" id="GO:0005886">
    <property type="term" value="C:plasma membrane"/>
    <property type="evidence" value="ECO:0007669"/>
    <property type="project" value="UniProtKB-SubCell"/>
</dbReference>
<accession>F7Q1H6</accession>
<evidence type="ECO:0000313" key="13">
    <source>
        <dbReference type="Proteomes" id="UP000005707"/>
    </source>
</evidence>
<dbReference type="InterPro" id="IPR017871">
    <property type="entry name" value="ABC_transporter-like_CS"/>
</dbReference>
<dbReference type="PANTHER" id="PTHR24221">
    <property type="entry name" value="ATP-BINDING CASSETTE SUB-FAMILY B"/>
    <property type="match status" value="1"/>
</dbReference>
<dbReference type="InterPro" id="IPR011527">
    <property type="entry name" value="ABC1_TM_dom"/>
</dbReference>
<dbReference type="SUPFAM" id="SSF90123">
    <property type="entry name" value="ABC transporter transmembrane region"/>
    <property type="match status" value="1"/>
</dbReference>
<evidence type="ECO:0000256" key="4">
    <source>
        <dbReference type="ARBA" id="ARBA00022692"/>
    </source>
</evidence>
<feature type="transmembrane region" description="Helical" evidence="9">
    <location>
        <begin position="146"/>
        <end position="168"/>
    </location>
</feature>
<feature type="transmembrane region" description="Helical" evidence="9">
    <location>
        <begin position="251"/>
        <end position="270"/>
    </location>
</feature>
<dbReference type="PROSITE" id="PS50893">
    <property type="entry name" value="ABC_TRANSPORTER_2"/>
    <property type="match status" value="1"/>
</dbReference>
<evidence type="ECO:0000256" key="5">
    <source>
        <dbReference type="ARBA" id="ARBA00022741"/>
    </source>
</evidence>
<dbReference type="GO" id="GO:0016887">
    <property type="term" value="F:ATP hydrolysis activity"/>
    <property type="evidence" value="ECO:0007669"/>
    <property type="project" value="InterPro"/>
</dbReference>
<reference evidence="12 13" key="2">
    <citation type="journal article" date="2013" name="PLoS ONE">
        <title>INDIGO - INtegrated Data Warehouse of MIcrobial GenOmes with Examples from the Red Sea Extremophiles.</title>
        <authorList>
            <person name="Alam I."/>
            <person name="Antunes A."/>
            <person name="Kamau A.A."/>
            <person name="Ba Alawi W."/>
            <person name="Kalkatawi M."/>
            <person name="Stingl U."/>
            <person name="Bajic V.B."/>
        </authorList>
    </citation>
    <scope>NUCLEOTIDE SEQUENCE [LARGE SCALE GENOMIC DNA]</scope>
    <source>
        <strain evidence="12 13">SSD-17B</strain>
    </source>
</reference>
<dbReference type="InterPro" id="IPR003593">
    <property type="entry name" value="AAA+_ATPase"/>
</dbReference>
<feature type="transmembrane region" description="Helical" evidence="9">
    <location>
        <begin position="342"/>
        <end position="360"/>
    </location>
</feature>
<keyword evidence="8 9" id="KW-0472">Membrane</keyword>
<dbReference type="PROSITE" id="PS50929">
    <property type="entry name" value="ABC_TM1F"/>
    <property type="match status" value="1"/>
</dbReference>
<keyword evidence="3" id="KW-0813">Transport</keyword>
<dbReference type="RefSeq" id="WP_008825686.1">
    <property type="nucleotide sequence ID" value="NZ_AFNU02000003.1"/>
</dbReference>
<dbReference type="GO" id="GO:0034040">
    <property type="term" value="F:ATPase-coupled lipid transmembrane transporter activity"/>
    <property type="evidence" value="ECO:0007669"/>
    <property type="project" value="TreeGrafter"/>
</dbReference>
<feature type="transmembrane region" description="Helical" evidence="9">
    <location>
        <begin position="221"/>
        <end position="245"/>
    </location>
</feature>
<protein>
    <submittedName>
        <fullName evidence="12">ATP-binding cassette subfamily B bacterial MsbA protein</fullName>
        <ecNumber evidence="12">3.6.3.-</ecNumber>
    </submittedName>
</protein>
<keyword evidence="6 12" id="KW-0067">ATP-binding</keyword>
<reference evidence="12 13" key="1">
    <citation type="journal article" date="2011" name="J. Bacteriol.">
        <title>Genome sequence of Haloplasma contractile, an unusual contractile bacterium from a deep-sea anoxic brine lake.</title>
        <authorList>
            <person name="Antunes A."/>
            <person name="Alam I."/>
            <person name="El Dorry H."/>
            <person name="Siam R."/>
            <person name="Robertson A."/>
            <person name="Bajic V.B."/>
            <person name="Stingl U."/>
        </authorList>
    </citation>
    <scope>NUCLEOTIDE SEQUENCE [LARGE SCALE GENOMIC DNA]</scope>
    <source>
        <strain evidence="12 13">SSD-17B</strain>
    </source>
</reference>
<evidence type="ECO:0000259" key="11">
    <source>
        <dbReference type="PROSITE" id="PS50929"/>
    </source>
</evidence>
<organism evidence="12 13">
    <name type="scientific">Haloplasma contractile SSD-17B</name>
    <dbReference type="NCBI Taxonomy" id="1033810"/>
    <lineage>
        <taxon>Bacteria</taxon>
        <taxon>Bacillati</taxon>
        <taxon>Mycoplasmatota</taxon>
        <taxon>Mollicutes</taxon>
        <taxon>Haloplasmatales</taxon>
        <taxon>Haloplasmataceae</taxon>
        <taxon>Haloplasma</taxon>
    </lineage>
</organism>
<dbReference type="GO" id="GO:0140359">
    <property type="term" value="F:ABC-type transporter activity"/>
    <property type="evidence" value="ECO:0007669"/>
    <property type="project" value="InterPro"/>
</dbReference>
<keyword evidence="5" id="KW-0547">Nucleotide-binding</keyword>
<dbReference type="EMBL" id="AFNU02000003">
    <property type="protein sequence ID" value="ERJ12901.1"/>
    <property type="molecule type" value="Genomic_DNA"/>
</dbReference>
<evidence type="ECO:0000256" key="2">
    <source>
        <dbReference type="ARBA" id="ARBA00005417"/>
    </source>
</evidence>
<dbReference type="InterPro" id="IPR027417">
    <property type="entry name" value="P-loop_NTPase"/>
</dbReference>
<feature type="domain" description="ABC transporter" evidence="10">
    <location>
        <begin position="429"/>
        <end position="666"/>
    </location>
</feature>
<evidence type="ECO:0000259" key="10">
    <source>
        <dbReference type="PROSITE" id="PS50893"/>
    </source>
</evidence>
<dbReference type="Pfam" id="PF00005">
    <property type="entry name" value="ABC_tran"/>
    <property type="match status" value="1"/>
</dbReference>
<gene>
    <name evidence="12" type="ORF">HLPCO_001241</name>
</gene>
<dbReference type="Gene3D" id="3.40.50.300">
    <property type="entry name" value="P-loop containing nucleotide triphosphate hydrolases"/>
    <property type="match status" value="1"/>
</dbReference>
<sequence length="668" mass="76409">MKAMKKIWRYIKQYKKLLYISLIMLVLNQVLGLLSPLIVKEILDEHIMGIEFPWYQVAEEGEHTVYFNGDYYKQERYFGDGETKGKQVSVFTHKSNFYFVYEPIIEGKKTIDDQTLTVVKDEITKTYSISKLDYEDVIDFYKPSFFMLKILVLLLLARSILSIIIGYIQRISTANLNINMVRDARLDAIKKVGRLPINYFEQEPAGKLSNRIIHDVGGMMMLLGTLINLVINASMSFIFAYIGMFYLDAKLALISFVIYPIVYIWLRFFIKKLRKVATKVNELNSLITASLNEIINGISILQIFNYKKQTSKRFDTLNKAFMGEHIKEIKLHTTLGWNMINFLRGIVTAAIIVYFGYGYLNVEGMVISAGLIYAYNEYLLKLIDPLNILFRQVGNLQHAVVRTERIFKIIDGEVEDNTKEVIPRYKGRIQFENVWFAYHEQDYVIKDINLNIEPGQVVGLVGHTGSGKSSLMSLLLRFYDLKPTDKGKILVDGIDITNFSKPTYRQHIGIILQDPVLFKGTIASNVRFGANDITDEQIEEILIHIGAKQLLDKFDKGIHQEVSRAGSNLSVGEKQLISFARALIYNPSILVMDEATANIDTETETLIQNALDIVSKGRTMIIIAHRLSTIKNADKIVVLNNGEKFEEGSHKELIINNGIYANIYRSQV</sequence>
<keyword evidence="12" id="KW-0378">Hydrolase</keyword>
<dbReference type="eggNOG" id="COG1132">
    <property type="taxonomic scope" value="Bacteria"/>
</dbReference>
<keyword evidence="7 9" id="KW-1133">Transmembrane helix</keyword>
<dbReference type="Pfam" id="PF00664">
    <property type="entry name" value="ABC_membrane"/>
    <property type="match status" value="1"/>
</dbReference>
<name>F7Q1H6_9MOLU</name>
<dbReference type="STRING" id="1033810.HLPCO_001241"/>
<dbReference type="InterPro" id="IPR036640">
    <property type="entry name" value="ABC1_TM_sf"/>
</dbReference>
<dbReference type="OrthoDB" id="9770415at2"/>
<dbReference type="InParanoid" id="F7Q1H6"/>
<evidence type="ECO:0000256" key="1">
    <source>
        <dbReference type="ARBA" id="ARBA00004651"/>
    </source>
</evidence>
<evidence type="ECO:0000313" key="12">
    <source>
        <dbReference type="EMBL" id="ERJ12901.1"/>
    </source>
</evidence>
<dbReference type="GO" id="GO:0005737">
    <property type="term" value="C:cytoplasm"/>
    <property type="evidence" value="ECO:0007669"/>
    <property type="project" value="UniProtKB-ARBA"/>
</dbReference>
<keyword evidence="13" id="KW-1185">Reference proteome</keyword>
<proteinExistence type="inferred from homology"/>
<dbReference type="FunFam" id="3.40.50.300:FF:000604">
    <property type="entry name" value="ABC transporter B family member 28"/>
    <property type="match status" value="1"/>
</dbReference>
<comment type="similarity">
    <text evidence="2">Belongs to the ABC transporter superfamily.</text>
</comment>
<dbReference type="InterPro" id="IPR003439">
    <property type="entry name" value="ABC_transporter-like_ATP-bd"/>
</dbReference>
<dbReference type="Gene3D" id="1.20.1560.10">
    <property type="entry name" value="ABC transporter type 1, transmembrane domain"/>
    <property type="match status" value="1"/>
</dbReference>
<dbReference type="GO" id="GO:0005524">
    <property type="term" value="F:ATP binding"/>
    <property type="evidence" value="ECO:0007669"/>
    <property type="project" value="UniProtKB-KW"/>
</dbReference>
<evidence type="ECO:0000256" key="8">
    <source>
        <dbReference type="ARBA" id="ARBA00023136"/>
    </source>
</evidence>
<evidence type="ECO:0000256" key="9">
    <source>
        <dbReference type="SAM" id="Phobius"/>
    </source>
</evidence>
<comment type="caution">
    <text evidence="12">The sequence shown here is derived from an EMBL/GenBank/DDBJ whole genome shotgun (WGS) entry which is preliminary data.</text>
</comment>
<dbReference type="AlphaFoldDB" id="F7Q1H6"/>